<gene>
    <name evidence="2" type="ORF">ENK37_04175</name>
</gene>
<sequence length="217" mass="24386">MAIFGNLNHMSFSDLLPLLAAQDGALEVFNLEQHPRVTLYFQRGLLQCLHIGSRPADPLQARSTVSRLVNAGRGSFEFVPGAFPRRCAQPLGWPLDRLLLATMTVQDEIGELERQLPHPETIFALVRRADPEDGRLTDFWKRSRDLLERGASAKELAAKLGMPLEHAQYYLLKLRQLGLLQPVRSRARRSGSPAATASRLLGALRRHFFGGERAWNQ</sequence>
<accession>A0A7C4ZGU8</accession>
<protein>
    <submittedName>
        <fullName evidence="2">DUF4388 domain-containing protein</fullName>
    </submittedName>
</protein>
<dbReference type="AlphaFoldDB" id="A0A7C4ZGU8"/>
<proteinExistence type="predicted"/>
<organism evidence="2">
    <name type="scientific">Oceanithermus profundus</name>
    <dbReference type="NCBI Taxonomy" id="187137"/>
    <lineage>
        <taxon>Bacteria</taxon>
        <taxon>Thermotogati</taxon>
        <taxon>Deinococcota</taxon>
        <taxon>Deinococci</taxon>
        <taxon>Thermales</taxon>
        <taxon>Thermaceae</taxon>
        <taxon>Oceanithermus</taxon>
    </lineage>
</organism>
<feature type="domain" description="PatA-like N-terminal" evidence="1">
    <location>
        <begin position="5"/>
        <end position="108"/>
    </location>
</feature>
<evidence type="ECO:0000313" key="2">
    <source>
        <dbReference type="EMBL" id="HGY09239.1"/>
    </source>
</evidence>
<name>A0A7C4ZGU8_9DEIN</name>
<evidence type="ECO:0000259" key="1">
    <source>
        <dbReference type="Pfam" id="PF14332"/>
    </source>
</evidence>
<dbReference type="InterPro" id="IPR025497">
    <property type="entry name" value="PatA-like_N"/>
</dbReference>
<dbReference type="EMBL" id="DRPZ01000112">
    <property type="protein sequence ID" value="HGY09239.1"/>
    <property type="molecule type" value="Genomic_DNA"/>
</dbReference>
<dbReference type="Pfam" id="PF14332">
    <property type="entry name" value="DUF4388"/>
    <property type="match status" value="1"/>
</dbReference>
<comment type="caution">
    <text evidence="2">The sequence shown here is derived from an EMBL/GenBank/DDBJ whole genome shotgun (WGS) entry which is preliminary data.</text>
</comment>
<dbReference type="Proteomes" id="UP000885759">
    <property type="component" value="Unassembled WGS sequence"/>
</dbReference>
<reference evidence="2" key="1">
    <citation type="journal article" date="2020" name="mSystems">
        <title>Genome- and Community-Level Interaction Insights into Carbon Utilization and Element Cycling Functions of Hydrothermarchaeota in Hydrothermal Sediment.</title>
        <authorList>
            <person name="Zhou Z."/>
            <person name="Liu Y."/>
            <person name="Xu W."/>
            <person name="Pan J."/>
            <person name="Luo Z.H."/>
            <person name="Li M."/>
        </authorList>
    </citation>
    <scope>NUCLEOTIDE SEQUENCE [LARGE SCALE GENOMIC DNA]</scope>
    <source>
        <strain evidence="2">HyVt-570</strain>
    </source>
</reference>